<dbReference type="Pfam" id="PF03732">
    <property type="entry name" value="Retrotrans_gag"/>
    <property type="match status" value="1"/>
</dbReference>
<dbReference type="PANTHER" id="PTHR37984">
    <property type="entry name" value="PROTEIN CBG26694"/>
    <property type="match status" value="1"/>
</dbReference>
<reference evidence="2" key="1">
    <citation type="submission" date="2025-08" db="UniProtKB">
        <authorList>
            <consortium name="RefSeq"/>
        </authorList>
    </citation>
    <scope>IDENTIFICATION</scope>
</reference>
<dbReference type="RefSeq" id="XP_016496669.1">
    <property type="nucleotide sequence ID" value="XM_016641183.1"/>
</dbReference>
<evidence type="ECO:0000259" key="1">
    <source>
        <dbReference type="Pfam" id="PF03732"/>
    </source>
</evidence>
<feature type="domain" description="Retrotransposon gag" evidence="1">
    <location>
        <begin position="11"/>
        <end position="90"/>
    </location>
</feature>
<organism evidence="2">
    <name type="scientific">Nicotiana tabacum</name>
    <name type="common">Common tobacco</name>
    <dbReference type="NCBI Taxonomy" id="4097"/>
    <lineage>
        <taxon>Eukaryota</taxon>
        <taxon>Viridiplantae</taxon>
        <taxon>Streptophyta</taxon>
        <taxon>Embryophyta</taxon>
        <taxon>Tracheophyta</taxon>
        <taxon>Spermatophyta</taxon>
        <taxon>Magnoliopsida</taxon>
        <taxon>eudicotyledons</taxon>
        <taxon>Gunneridae</taxon>
        <taxon>Pentapetalae</taxon>
        <taxon>asterids</taxon>
        <taxon>lamiids</taxon>
        <taxon>Solanales</taxon>
        <taxon>Solanaceae</taxon>
        <taxon>Nicotianoideae</taxon>
        <taxon>Nicotianeae</taxon>
        <taxon>Nicotiana</taxon>
    </lineage>
</organism>
<dbReference type="InterPro" id="IPR050951">
    <property type="entry name" value="Retrovirus_Pol_polyprotein"/>
</dbReference>
<dbReference type="InterPro" id="IPR043128">
    <property type="entry name" value="Rev_trsase/Diguanyl_cyclase"/>
</dbReference>
<protein>
    <recommendedName>
        <fullName evidence="1">Retrotransposon gag domain-containing protein</fullName>
    </recommendedName>
</protein>
<dbReference type="InterPro" id="IPR005162">
    <property type="entry name" value="Retrotrans_gag_dom"/>
</dbReference>
<sequence>MHATDTKAVELAAYQLKDVANTWYETWEEYRGEDTDPATWKKFADVFLEHFLPIEVLEAKALEFERLRQNDMSVNEYYLKFVSLTNEIDRAEHLKIVLQTLQDHMLYAKFSKCEFWLKSVAFLGHFILGVGVKVDSQKIEAVKNWPRPTSVSDIRSFLGLAGYYRRFVEGFSSISSPLTRLT</sequence>
<dbReference type="KEGG" id="nta:107815573"/>
<dbReference type="AlphaFoldDB" id="A0A1S4C6W1"/>
<dbReference type="Gene3D" id="3.30.70.270">
    <property type="match status" value="2"/>
</dbReference>
<evidence type="ECO:0000313" key="2">
    <source>
        <dbReference type="RefSeq" id="XP_016496669.1"/>
    </source>
</evidence>
<dbReference type="SUPFAM" id="SSF56672">
    <property type="entry name" value="DNA/RNA polymerases"/>
    <property type="match status" value="1"/>
</dbReference>
<name>A0A1S4C6W1_TOBAC</name>
<dbReference type="InterPro" id="IPR043502">
    <property type="entry name" value="DNA/RNA_pol_sf"/>
</dbReference>
<dbReference type="PANTHER" id="PTHR37984:SF5">
    <property type="entry name" value="PROTEIN NYNRIN-LIKE"/>
    <property type="match status" value="1"/>
</dbReference>
<dbReference type="OrthoDB" id="1306017at2759"/>
<dbReference type="STRING" id="4097.A0A1S4C6W1"/>
<gene>
    <name evidence="2" type="primary">LOC107815573</name>
</gene>
<proteinExistence type="predicted"/>
<dbReference type="PaxDb" id="4097-A0A1S4C6W1"/>
<accession>A0A1S4C6W1</accession>